<dbReference type="PROSITE" id="PS50113">
    <property type="entry name" value="PAC"/>
    <property type="match status" value="1"/>
</dbReference>
<dbReference type="PROSITE" id="PS50110">
    <property type="entry name" value="RESPONSE_REGULATORY"/>
    <property type="match status" value="1"/>
</dbReference>
<dbReference type="Gene3D" id="1.10.287.130">
    <property type="match status" value="1"/>
</dbReference>
<dbReference type="CDD" id="cd00082">
    <property type="entry name" value="HisKA"/>
    <property type="match status" value="1"/>
</dbReference>
<comment type="catalytic activity">
    <reaction evidence="1">
        <text>ATP + protein L-histidine = ADP + protein N-phospho-L-histidine.</text>
        <dbReference type="EC" id="2.7.13.3"/>
    </reaction>
</comment>
<keyword evidence="5" id="KW-0808">Transferase</keyword>
<evidence type="ECO:0000256" key="7">
    <source>
        <dbReference type="PROSITE-ProRule" id="PRU00169"/>
    </source>
</evidence>
<dbReference type="InterPro" id="IPR004358">
    <property type="entry name" value="Sig_transdc_His_kin-like_C"/>
</dbReference>
<gene>
    <name evidence="14" type="ORF">CVV64_10730</name>
</gene>
<feature type="domain" description="HAMP" evidence="13">
    <location>
        <begin position="169"/>
        <end position="227"/>
    </location>
</feature>
<dbReference type="CDD" id="cd00156">
    <property type="entry name" value="REC"/>
    <property type="match status" value="1"/>
</dbReference>
<dbReference type="Gene3D" id="6.10.340.10">
    <property type="match status" value="1"/>
</dbReference>
<feature type="domain" description="PAS" evidence="11">
    <location>
        <begin position="239"/>
        <end position="281"/>
    </location>
</feature>
<organism evidence="14 15">
    <name type="scientific">Candidatus Wallbacteria bacterium HGW-Wallbacteria-1</name>
    <dbReference type="NCBI Taxonomy" id="2013854"/>
    <lineage>
        <taxon>Bacteria</taxon>
        <taxon>Candidatus Walliibacteriota</taxon>
    </lineage>
</organism>
<evidence type="ECO:0000256" key="8">
    <source>
        <dbReference type="SAM" id="Phobius"/>
    </source>
</evidence>
<evidence type="ECO:0000259" key="9">
    <source>
        <dbReference type="PROSITE" id="PS50109"/>
    </source>
</evidence>
<comment type="subcellular location">
    <subcellularLocation>
        <location evidence="2">Membrane</location>
    </subcellularLocation>
</comment>
<dbReference type="SUPFAM" id="SSF55785">
    <property type="entry name" value="PYP-like sensor domain (PAS domain)"/>
    <property type="match status" value="1"/>
</dbReference>
<dbReference type="PANTHER" id="PTHR43065">
    <property type="entry name" value="SENSOR HISTIDINE KINASE"/>
    <property type="match status" value="1"/>
</dbReference>
<feature type="domain" description="Histidine kinase" evidence="9">
    <location>
        <begin position="371"/>
        <end position="594"/>
    </location>
</feature>
<accession>A0A2N1PPD4</accession>
<keyword evidence="6" id="KW-0418">Kinase</keyword>
<name>A0A2N1PPD4_9BACT</name>
<keyword evidence="4 7" id="KW-0597">Phosphoprotein</keyword>
<dbReference type="InterPro" id="IPR035965">
    <property type="entry name" value="PAS-like_dom_sf"/>
</dbReference>
<keyword evidence="8" id="KW-0472">Membrane</keyword>
<feature type="transmembrane region" description="Helical" evidence="8">
    <location>
        <begin position="15"/>
        <end position="37"/>
    </location>
</feature>
<dbReference type="CDD" id="cd00130">
    <property type="entry name" value="PAS"/>
    <property type="match status" value="1"/>
</dbReference>
<evidence type="ECO:0000256" key="5">
    <source>
        <dbReference type="ARBA" id="ARBA00022679"/>
    </source>
</evidence>
<dbReference type="EMBL" id="PGXC01000007">
    <property type="protein sequence ID" value="PKK90195.1"/>
    <property type="molecule type" value="Genomic_DNA"/>
</dbReference>
<dbReference type="Pfam" id="PF00072">
    <property type="entry name" value="Response_reg"/>
    <property type="match status" value="1"/>
</dbReference>
<protein>
    <recommendedName>
        <fullName evidence="3">histidine kinase</fullName>
        <ecNumber evidence="3">2.7.13.3</ecNumber>
    </recommendedName>
</protein>
<dbReference type="InterPro" id="IPR003594">
    <property type="entry name" value="HATPase_dom"/>
</dbReference>
<evidence type="ECO:0000259" key="12">
    <source>
        <dbReference type="PROSITE" id="PS50113"/>
    </source>
</evidence>
<keyword evidence="8" id="KW-1133">Transmembrane helix</keyword>
<evidence type="ECO:0000259" key="10">
    <source>
        <dbReference type="PROSITE" id="PS50110"/>
    </source>
</evidence>
<evidence type="ECO:0000256" key="6">
    <source>
        <dbReference type="ARBA" id="ARBA00022777"/>
    </source>
</evidence>
<feature type="domain" description="PAC" evidence="12">
    <location>
        <begin position="308"/>
        <end position="358"/>
    </location>
</feature>
<dbReference type="InterPro" id="IPR036097">
    <property type="entry name" value="HisK_dim/P_sf"/>
</dbReference>
<dbReference type="EC" id="2.7.13.3" evidence="3"/>
<dbReference type="Gene3D" id="3.30.450.20">
    <property type="entry name" value="PAS domain"/>
    <property type="match status" value="1"/>
</dbReference>
<dbReference type="SUPFAM" id="SSF55874">
    <property type="entry name" value="ATPase domain of HSP90 chaperone/DNA topoisomerase II/histidine kinase"/>
    <property type="match status" value="1"/>
</dbReference>
<dbReference type="InterPro" id="IPR003660">
    <property type="entry name" value="HAMP_dom"/>
</dbReference>
<dbReference type="InterPro" id="IPR003661">
    <property type="entry name" value="HisK_dim/P_dom"/>
</dbReference>
<dbReference type="SUPFAM" id="SSF52172">
    <property type="entry name" value="CheY-like"/>
    <property type="match status" value="1"/>
</dbReference>
<feature type="modified residue" description="4-aspartylphosphate" evidence="7">
    <location>
        <position position="668"/>
    </location>
</feature>
<dbReference type="PROSITE" id="PS50885">
    <property type="entry name" value="HAMP"/>
    <property type="match status" value="1"/>
</dbReference>
<dbReference type="PRINTS" id="PR00344">
    <property type="entry name" value="BCTRLSENSOR"/>
</dbReference>
<dbReference type="InterPro" id="IPR001789">
    <property type="entry name" value="Sig_transdc_resp-reg_receiver"/>
</dbReference>
<dbReference type="SMART" id="SM00091">
    <property type="entry name" value="PAS"/>
    <property type="match status" value="1"/>
</dbReference>
<dbReference type="Gene3D" id="3.40.50.2300">
    <property type="match status" value="1"/>
</dbReference>
<evidence type="ECO:0000256" key="3">
    <source>
        <dbReference type="ARBA" id="ARBA00012438"/>
    </source>
</evidence>
<feature type="domain" description="Response regulatory" evidence="10">
    <location>
        <begin position="617"/>
        <end position="733"/>
    </location>
</feature>
<dbReference type="SMART" id="SM00387">
    <property type="entry name" value="HATPase_c"/>
    <property type="match status" value="1"/>
</dbReference>
<dbReference type="InterPro" id="IPR000014">
    <property type="entry name" value="PAS"/>
</dbReference>
<proteinExistence type="predicted"/>
<reference evidence="14 15" key="1">
    <citation type="journal article" date="2017" name="ISME J.">
        <title>Potential for microbial H2 and metal transformations associated with novel bacteria and archaea in deep terrestrial subsurface sediments.</title>
        <authorList>
            <person name="Hernsdorf A.W."/>
            <person name="Amano Y."/>
            <person name="Miyakawa K."/>
            <person name="Ise K."/>
            <person name="Suzuki Y."/>
            <person name="Anantharaman K."/>
            <person name="Probst A."/>
            <person name="Burstein D."/>
            <person name="Thomas B.C."/>
            <person name="Banfield J.F."/>
        </authorList>
    </citation>
    <scope>NUCLEOTIDE SEQUENCE [LARGE SCALE GENOMIC DNA]</scope>
    <source>
        <strain evidence="14">HGW-Wallbacteria-1</strain>
    </source>
</reference>
<evidence type="ECO:0000313" key="14">
    <source>
        <dbReference type="EMBL" id="PKK90195.1"/>
    </source>
</evidence>
<dbReference type="SUPFAM" id="SSF47384">
    <property type="entry name" value="Homodimeric domain of signal transducing histidine kinase"/>
    <property type="match status" value="1"/>
</dbReference>
<evidence type="ECO:0000256" key="4">
    <source>
        <dbReference type="ARBA" id="ARBA00022553"/>
    </source>
</evidence>
<dbReference type="NCBIfam" id="TIGR00229">
    <property type="entry name" value="sensory_box"/>
    <property type="match status" value="1"/>
</dbReference>
<dbReference type="GO" id="GO:0000155">
    <property type="term" value="F:phosphorelay sensor kinase activity"/>
    <property type="evidence" value="ECO:0007669"/>
    <property type="project" value="InterPro"/>
</dbReference>
<dbReference type="SMART" id="SM00448">
    <property type="entry name" value="REC"/>
    <property type="match status" value="1"/>
</dbReference>
<feature type="transmembrane region" description="Helical" evidence="8">
    <location>
        <begin position="140"/>
        <end position="167"/>
    </location>
</feature>
<dbReference type="Pfam" id="PF13426">
    <property type="entry name" value="PAS_9"/>
    <property type="match status" value="1"/>
</dbReference>
<dbReference type="SMART" id="SM00388">
    <property type="entry name" value="HisKA"/>
    <property type="match status" value="1"/>
</dbReference>
<dbReference type="Proteomes" id="UP000233256">
    <property type="component" value="Unassembled WGS sequence"/>
</dbReference>
<evidence type="ECO:0000259" key="13">
    <source>
        <dbReference type="PROSITE" id="PS50885"/>
    </source>
</evidence>
<dbReference type="PROSITE" id="PS50112">
    <property type="entry name" value="PAS"/>
    <property type="match status" value="1"/>
</dbReference>
<dbReference type="PROSITE" id="PS50109">
    <property type="entry name" value="HIS_KIN"/>
    <property type="match status" value="1"/>
</dbReference>
<evidence type="ECO:0000256" key="2">
    <source>
        <dbReference type="ARBA" id="ARBA00004370"/>
    </source>
</evidence>
<dbReference type="Gene3D" id="3.30.565.10">
    <property type="entry name" value="Histidine kinase-like ATPase, C-terminal domain"/>
    <property type="match status" value="1"/>
</dbReference>
<dbReference type="InterPro" id="IPR011006">
    <property type="entry name" value="CheY-like_superfamily"/>
</dbReference>
<evidence type="ECO:0000259" key="11">
    <source>
        <dbReference type="PROSITE" id="PS50112"/>
    </source>
</evidence>
<evidence type="ECO:0000313" key="15">
    <source>
        <dbReference type="Proteomes" id="UP000233256"/>
    </source>
</evidence>
<dbReference type="PANTHER" id="PTHR43065:SF42">
    <property type="entry name" value="TWO-COMPONENT SENSOR PPRA"/>
    <property type="match status" value="1"/>
</dbReference>
<dbReference type="AlphaFoldDB" id="A0A2N1PPD4"/>
<dbReference type="Pfam" id="PF02518">
    <property type="entry name" value="HATPase_c"/>
    <property type="match status" value="1"/>
</dbReference>
<dbReference type="GO" id="GO:0016020">
    <property type="term" value="C:membrane"/>
    <property type="evidence" value="ECO:0007669"/>
    <property type="project" value="UniProtKB-SubCell"/>
</dbReference>
<dbReference type="InterPro" id="IPR005467">
    <property type="entry name" value="His_kinase_dom"/>
</dbReference>
<evidence type="ECO:0000256" key="1">
    <source>
        <dbReference type="ARBA" id="ARBA00000085"/>
    </source>
</evidence>
<dbReference type="InterPro" id="IPR036890">
    <property type="entry name" value="HATPase_C_sf"/>
</dbReference>
<sequence length="735" mass="82397">MVGMNREETTIGSRLTRYIVIIAFIVTLAALGLLIMFRYEIEVQSIVRSAESVRKIYCPQIAQAIWDYSDETVKSQIESLRGLKYLVWVQLKTDGRSVKTGTHPLDGEAVIIRKYDISHPLWGNLGSLEIIFSLREVRRAVLLGAAGNFGLIILPFGVLALSTLLLFRRLVTRHLDALADYSREMTLDTLNRNFSFQRSCFERRHDELDRLLESFDFMRENLSREISSRIQAEQKLRETENIYRQIFNATGDAIFLHDSNTFEIVDVNDTMLEMYGCSSRDEIIGKTTSLTTEEAIDRLKAARDGVPQLFEWLATRRNGEQFWVEVSLRTMEPLVKGRILAAVRDISRRKEAETEVLQYQKMESLGRIVGGIAHDFNNLLAGIIPPAEIISLDAAEPEHVDLAETIVTTGRRAAELTERLLAFTRKSVIVTRTVDIHTIINDSVAMLERSLDPRIKLKVELCAEKHICNGDPGQLVNSLLNLELNARDAMMDGGELVISTSNHYLDRESCLKSPFNPEAGEYIRISVTDSGTGMSNDVISKAMEPFFTTKSPGRGTGLGLPSVYRTAMDHGGLISIESTLNMGTEVHFSLPVDKNCTHLPVMSEKVRILEKGRNRGRILVIDDDKAARKSSEAILTRSGYEVVTAENGLDGLEKVKLDGQKFDLVILDMIMPVMNGPETLVEIRKICSDQRIIIVSGCARNHDVDTMLSEDIQGYLKKPFGVSELGRAVADALKE</sequence>
<dbReference type="InterPro" id="IPR000700">
    <property type="entry name" value="PAS-assoc_C"/>
</dbReference>
<keyword evidence="8" id="KW-0812">Transmembrane</keyword>
<comment type="caution">
    <text evidence="14">The sequence shown here is derived from an EMBL/GenBank/DDBJ whole genome shotgun (WGS) entry which is preliminary data.</text>
</comment>